<name>A0A2K3KW89_TRIPR</name>
<comment type="caution">
    <text evidence="1">The sequence shown here is derived from an EMBL/GenBank/DDBJ whole genome shotgun (WGS) entry which is preliminary data.</text>
</comment>
<dbReference type="Proteomes" id="UP000236291">
    <property type="component" value="Unassembled WGS sequence"/>
</dbReference>
<dbReference type="EMBL" id="ASHM01114274">
    <property type="protein sequence ID" value="PNX70545.1"/>
    <property type="molecule type" value="Genomic_DNA"/>
</dbReference>
<evidence type="ECO:0000313" key="1">
    <source>
        <dbReference type="EMBL" id="PNX70545.1"/>
    </source>
</evidence>
<proteinExistence type="predicted"/>
<reference evidence="1 2" key="2">
    <citation type="journal article" date="2017" name="Front. Plant Sci.">
        <title>Gene Classification and Mining of Molecular Markers Useful in Red Clover (Trifolium pratense) Breeding.</title>
        <authorList>
            <person name="Istvanek J."/>
            <person name="Dluhosova J."/>
            <person name="Dluhos P."/>
            <person name="Patkova L."/>
            <person name="Nedelnik J."/>
            <person name="Repkova J."/>
        </authorList>
    </citation>
    <scope>NUCLEOTIDE SEQUENCE [LARGE SCALE GENOMIC DNA]</scope>
    <source>
        <strain evidence="2">cv. Tatra</strain>
        <tissue evidence="1">Young leaves</tissue>
    </source>
</reference>
<reference evidence="1 2" key="1">
    <citation type="journal article" date="2014" name="Am. J. Bot.">
        <title>Genome assembly and annotation for red clover (Trifolium pratense; Fabaceae).</title>
        <authorList>
            <person name="Istvanek J."/>
            <person name="Jaros M."/>
            <person name="Krenek A."/>
            <person name="Repkova J."/>
        </authorList>
    </citation>
    <scope>NUCLEOTIDE SEQUENCE [LARGE SCALE GENOMIC DNA]</scope>
    <source>
        <strain evidence="2">cv. Tatra</strain>
        <tissue evidence="1">Young leaves</tissue>
    </source>
</reference>
<accession>A0A2K3KW89</accession>
<feature type="non-terminal residue" evidence="1">
    <location>
        <position position="1"/>
    </location>
</feature>
<dbReference type="AlphaFoldDB" id="A0A2K3KW89"/>
<evidence type="ECO:0000313" key="2">
    <source>
        <dbReference type="Proteomes" id="UP000236291"/>
    </source>
</evidence>
<organism evidence="1 2">
    <name type="scientific">Trifolium pratense</name>
    <name type="common">Red clover</name>
    <dbReference type="NCBI Taxonomy" id="57577"/>
    <lineage>
        <taxon>Eukaryota</taxon>
        <taxon>Viridiplantae</taxon>
        <taxon>Streptophyta</taxon>
        <taxon>Embryophyta</taxon>
        <taxon>Tracheophyta</taxon>
        <taxon>Spermatophyta</taxon>
        <taxon>Magnoliopsida</taxon>
        <taxon>eudicotyledons</taxon>
        <taxon>Gunneridae</taxon>
        <taxon>Pentapetalae</taxon>
        <taxon>rosids</taxon>
        <taxon>fabids</taxon>
        <taxon>Fabales</taxon>
        <taxon>Fabaceae</taxon>
        <taxon>Papilionoideae</taxon>
        <taxon>50 kb inversion clade</taxon>
        <taxon>NPAAA clade</taxon>
        <taxon>Hologalegina</taxon>
        <taxon>IRL clade</taxon>
        <taxon>Trifolieae</taxon>
        <taxon>Trifolium</taxon>
    </lineage>
</organism>
<protein>
    <submittedName>
        <fullName evidence="1">Uncharacterized protein</fullName>
    </submittedName>
</protein>
<sequence length="44" mass="4843">SSLSPLSRSPTSLQGWRCLPVKHRVTVISRNEHRVAGMNNIAAD</sequence>
<gene>
    <name evidence="1" type="ORF">L195_g057500</name>
</gene>